<dbReference type="PROSITE" id="PS51257">
    <property type="entry name" value="PROKAR_LIPOPROTEIN"/>
    <property type="match status" value="1"/>
</dbReference>
<dbReference type="KEGG" id="gma:AciX8_4037"/>
<dbReference type="InterPro" id="IPR011042">
    <property type="entry name" value="6-blade_b-propeller_TolB-like"/>
</dbReference>
<evidence type="ECO:0000256" key="1">
    <source>
        <dbReference type="SAM" id="SignalP"/>
    </source>
</evidence>
<dbReference type="SUPFAM" id="SSF101898">
    <property type="entry name" value="NHL repeat"/>
    <property type="match status" value="1"/>
</dbReference>
<protein>
    <submittedName>
        <fullName evidence="2">NHL repeat containing protein</fullName>
    </submittedName>
</protein>
<dbReference type="EMBL" id="CP003130">
    <property type="protein sequence ID" value="AEU38319.1"/>
    <property type="molecule type" value="Genomic_DNA"/>
</dbReference>
<dbReference type="Gene3D" id="2.40.10.500">
    <property type="match status" value="1"/>
</dbReference>
<dbReference type="GO" id="GO:0008270">
    <property type="term" value="F:zinc ion binding"/>
    <property type="evidence" value="ECO:0007669"/>
    <property type="project" value="UniProtKB-KW"/>
</dbReference>
<feature type="signal peptide" evidence="1">
    <location>
        <begin position="1"/>
        <end position="31"/>
    </location>
</feature>
<sequence length="657" mass="64862" precursor="true">MKKHPLSSFSSVASVLSVACALGLSGCSANFGDVSDTTTQTAVHIQGLVHGGQQPISGAHVYMYATSTAAYGGNGIAPTKGATGNASTSLLTAATGNPADANGHFYVTTNTFGDFSINGAFACTSGQQVYLYSTGGDPQLAGTGIAGTPNPAASLMAVVGDCSSSAFPGVTSVFMNEVTTVAAAYALAGFATDPLHIGAPSSVAGHSLARTGLANAFHTALNLVNQTSGAANATFPLNSRAVVPVTTINTLADILAACVNSNGVSSSGCSTLFSNTTYSTAPTDTATAAIHIAQHPAANVSALLSLATNASPFQSILTSANDLSLGVRYTGGGLNSPFRVAIDGAGNAWVPNLGANTVTEISSAGTFLSGTKGYTDGGLNLPEGIAIDLSGNAWLPNFLANSVTELSSTGAALSGSNGYTGGGMSFPERIAIDSVGNAWVANEGSTVTKLSSTGAFLSGPNGFTSGGLNVPFGIAIDGANNAWVPNEDGNSVTEFSNAGAVLSGIGGYIGGGLNSPEGIAIDSVGNAWVFNFGGGSVTKFSNAGAVLNDYTGGGLSFPTGITIDGAGNAWVINQGNSVTEISNSGVFLSGAKGYTSGGLSSPVGVAIDGSGNAWITNLQGNSVTEMIGIGIPVITPIVAGLPVIPTKDGSSNLGTRP</sequence>
<dbReference type="STRING" id="682795.AciX8_4037"/>
<dbReference type="Gene3D" id="2.120.10.30">
    <property type="entry name" value="TolB, C-terminal domain"/>
    <property type="match status" value="1"/>
</dbReference>
<dbReference type="eggNOG" id="COG3386">
    <property type="taxonomic scope" value="Bacteria"/>
</dbReference>
<gene>
    <name evidence="2" type="ordered locus">AciX8_4037</name>
</gene>
<accession>G8NPY5</accession>
<dbReference type="AlphaFoldDB" id="G8NPY5"/>
<dbReference type="InterPro" id="IPR050952">
    <property type="entry name" value="TRIM-NHL_E3_ligases"/>
</dbReference>
<evidence type="ECO:0000313" key="3">
    <source>
        <dbReference type="Proteomes" id="UP000007113"/>
    </source>
</evidence>
<evidence type="ECO:0000313" key="2">
    <source>
        <dbReference type="EMBL" id="AEU38319.1"/>
    </source>
</evidence>
<reference evidence="2 3" key="1">
    <citation type="submission" date="2011-11" db="EMBL/GenBank/DDBJ databases">
        <title>Complete sequence of Granulicella mallensis MP5ACTX8.</title>
        <authorList>
            <consortium name="US DOE Joint Genome Institute"/>
            <person name="Lucas S."/>
            <person name="Copeland A."/>
            <person name="Lapidus A."/>
            <person name="Cheng J.-F."/>
            <person name="Goodwin L."/>
            <person name="Pitluck S."/>
            <person name="Peters L."/>
            <person name="Lu M."/>
            <person name="Detter J.C."/>
            <person name="Han C."/>
            <person name="Tapia R."/>
            <person name="Land M."/>
            <person name="Hauser L."/>
            <person name="Kyrpides N."/>
            <person name="Ivanova N."/>
            <person name="Mikhailova N."/>
            <person name="Pagani I."/>
            <person name="Rawat S."/>
            <person name="Mannisto M."/>
            <person name="Haggblom M."/>
            <person name="Woyke T."/>
        </authorList>
    </citation>
    <scope>NUCLEOTIDE SEQUENCE [LARGE SCALE GENOMIC DNA]</scope>
    <source>
        <strain evidence="3">ATCC BAA-1857 / DSM 23137 / MP5ACTX8</strain>
    </source>
</reference>
<keyword evidence="3" id="KW-1185">Reference proteome</keyword>
<dbReference type="RefSeq" id="WP_014267190.1">
    <property type="nucleotide sequence ID" value="NC_016631.1"/>
</dbReference>
<proteinExistence type="predicted"/>
<organism evidence="2 3">
    <name type="scientific">Granulicella mallensis (strain ATCC BAA-1857 / DSM 23137 / MP5ACTX8)</name>
    <dbReference type="NCBI Taxonomy" id="682795"/>
    <lineage>
        <taxon>Bacteria</taxon>
        <taxon>Pseudomonadati</taxon>
        <taxon>Acidobacteriota</taxon>
        <taxon>Terriglobia</taxon>
        <taxon>Terriglobales</taxon>
        <taxon>Acidobacteriaceae</taxon>
        <taxon>Granulicella</taxon>
    </lineage>
</organism>
<dbReference type="OrthoDB" id="608729at2"/>
<dbReference type="PANTHER" id="PTHR24104:SF25">
    <property type="entry name" value="PROTEIN LIN-41"/>
    <property type="match status" value="1"/>
</dbReference>
<feature type="chain" id="PRO_5003512166" evidence="1">
    <location>
        <begin position="32"/>
        <end position="657"/>
    </location>
</feature>
<dbReference type="HOGENOM" id="CLU_016729_0_0_0"/>
<dbReference type="Proteomes" id="UP000007113">
    <property type="component" value="Chromosome"/>
</dbReference>
<dbReference type="PANTHER" id="PTHR24104">
    <property type="entry name" value="E3 UBIQUITIN-PROTEIN LIGASE NHLRC1-RELATED"/>
    <property type="match status" value="1"/>
</dbReference>
<keyword evidence="1" id="KW-0732">Signal</keyword>
<name>G8NPY5_GRAMM</name>